<dbReference type="EMBL" id="AP021857">
    <property type="protein sequence ID" value="BBO20409.1"/>
    <property type="molecule type" value="Genomic_DNA"/>
</dbReference>
<dbReference type="InterPro" id="IPR005442">
    <property type="entry name" value="GST_omega"/>
</dbReference>
<feature type="coiled-coil region" evidence="2">
    <location>
        <begin position="127"/>
        <end position="154"/>
    </location>
</feature>
<dbReference type="PRINTS" id="PR01625">
    <property type="entry name" value="GSTRNSFRASEO"/>
</dbReference>
<dbReference type="KEGG" id="ddz:DSYM_11080"/>
<dbReference type="AlphaFoldDB" id="A0A809QYC4"/>
<sequence length="227" mass="26635">MQFLGHRDFNAPRVRRVVRDADYSWSGNTMMTLYSGTTCPFSHRCRIVLYEKGMDFQVIDVDLFNKPEDIAVINPYNRVPVLVDRDLVLYEANIINEYIDERFPHPQLMPPDPIMRARARQLLFTFEQELFSHIETLEKNLKAAEKARIHVRDRLSELAPVFNKQKFMLGEEFSMLDVAIAPLLWRLDHYGIELPKTAAPLMKYAERIFSRQGFIDALTPSEKVMRR</sequence>
<dbReference type="Pfam" id="PF02798">
    <property type="entry name" value="GST_N"/>
    <property type="match status" value="1"/>
</dbReference>
<evidence type="ECO:0000313" key="6">
    <source>
        <dbReference type="Proteomes" id="UP000662914"/>
    </source>
</evidence>
<dbReference type="InterPro" id="IPR004045">
    <property type="entry name" value="Glutathione_S-Trfase_N"/>
</dbReference>
<organism evidence="5 6">
    <name type="scientific">Candidatus Desulfobacillus denitrificans</name>
    <dbReference type="NCBI Taxonomy" id="2608985"/>
    <lineage>
        <taxon>Bacteria</taxon>
        <taxon>Pseudomonadati</taxon>
        <taxon>Pseudomonadota</taxon>
        <taxon>Betaproteobacteria</taxon>
        <taxon>Candidatus Desulfobacillus</taxon>
    </lineage>
</organism>
<evidence type="ECO:0000313" key="5">
    <source>
        <dbReference type="EMBL" id="BBO20409.1"/>
    </source>
</evidence>
<evidence type="ECO:0000256" key="1">
    <source>
        <dbReference type="ARBA" id="ARBA00023002"/>
    </source>
</evidence>
<name>A0A809QYC4_9PROT</name>
<dbReference type="SFLD" id="SFLDS00019">
    <property type="entry name" value="Glutathione_Transferase_(cytos"/>
    <property type="match status" value="1"/>
</dbReference>
<dbReference type="PROSITE" id="PS50405">
    <property type="entry name" value="GST_CTER"/>
    <property type="match status" value="1"/>
</dbReference>
<gene>
    <name evidence="5" type="ORF">DSYM_11080</name>
</gene>
<dbReference type="CDD" id="cd03059">
    <property type="entry name" value="GST_N_SspA"/>
    <property type="match status" value="1"/>
</dbReference>
<dbReference type="GO" id="GO:0045174">
    <property type="term" value="F:glutathione dehydrogenase (ascorbate) activity"/>
    <property type="evidence" value="ECO:0007669"/>
    <property type="project" value="UniProtKB-ARBA"/>
</dbReference>
<dbReference type="SFLD" id="SFLDG00358">
    <property type="entry name" value="Main_(cytGST)"/>
    <property type="match status" value="1"/>
</dbReference>
<reference evidence="5" key="1">
    <citation type="journal article" name="DNA Res.">
        <title>The physiological potential of anammox bacteria as revealed by their core genome structure.</title>
        <authorList>
            <person name="Okubo T."/>
            <person name="Toyoda A."/>
            <person name="Fukuhara K."/>
            <person name="Uchiyama I."/>
            <person name="Harigaya Y."/>
            <person name="Kuroiwa M."/>
            <person name="Suzuki T."/>
            <person name="Murakami Y."/>
            <person name="Suwa Y."/>
            <person name="Takami H."/>
        </authorList>
    </citation>
    <scope>NUCLEOTIDE SEQUENCE</scope>
    <source>
        <strain evidence="5">317325-3</strain>
    </source>
</reference>
<dbReference type="Gene3D" id="1.20.1050.10">
    <property type="match status" value="1"/>
</dbReference>
<dbReference type="InterPro" id="IPR036249">
    <property type="entry name" value="Thioredoxin-like_sf"/>
</dbReference>
<feature type="domain" description="GST N-terminal" evidence="3">
    <location>
        <begin position="29"/>
        <end position="107"/>
    </location>
</feature>
<dbReference type="Gene3D" id="3.40.30.10">
    <property type="entry name" value="Glutaredoxin"/>
    <property type="match status" value="1"/>
</dbReference>
<evidence type="ECO:0000259" key="3">
    <source>
        <dbReference type="PROSITE" id="PS50404"/>
    </source>
</evidence>
<keyword evidence="2" id="KW-0175">Coiled coil</keyword>
<dbReference type="Pfam" id="PF13410">
    <property type="entry name" value="GST_C_2"/>
    <property type="match status" value="1"/>
</dbReference>
<dbReference type="InterPro" id="IPR010987">
    <property type="entry name" value="Glutathione-S-Trfase_C-like"/>
</dbReference>
<protein>
    <submittedName>
        <fullName evidence="5">Stringent starvation protein A</fullName>
    </submittedName>
</protein>
<evidence type="ECO:0000256" key="2">
    <source>
        <dbReference type="SAM" id="Coils"/>
    </source>
</evidence>
<dbReference type="InterPro" id="IPR040079">
    <property type="entry name" value="Glutathione_S-Trfase"/>
</dbReference>
<feature type="domain" description="GST C-terminal" evidence="4">
    <location>
        <begin position="112"/>
        <end position="227"/>
    </location>
</feature>
<dbReference type="Proteomes" id="UP000662914">
    <property type="component" value="Chromosome"/>
</dbReference>
<dbReference type="SUPFAM" id="SSF47616">
    <property type="entry name" value="GST C-terminal domain-like"/>
    <property type="match status" value="1"/>
</dbReference>
<dbReference type="GO" id="GO:0005737">
    <property type="term" value="C:cytoplasm"/>
    <property type="evidence" value="ECO:0007669"/>
    <property type="project" value="InterPro"/>
</dbReference>
<evidence type="ECO:0000259" key="4">
    <source>
        <dbReference type="PROSITE" id="PS50405"/>
    </source>
</evidence>
<proteinExistence type="predicted"/>
<dbReference type="InterPro" id="IPR036282">
    <property type="entry name" value="Glutathione-S-Trfase_C_sf"/>
</dbReference>
<dbReference type="PROSITE" id="PS50404">
    <property type="entry name" value="GST_NTER"/>
    <property type="match status" value="1"/>
</dbReference>
<dbReference type="InterPro" id="IPR050983">
    <property type="entry name" value="GST_Omega/HSP26"/>
</dbReference>
<keyword evidence="1" id="KW-0560">Oxidoreductase</keyword>
<dbReference type="SUPFAM" id="SSF52833">
    <property type="entry name" value="Thioredoxin-like"/>
    <property type="match status" value="1"/>
</dbReference>
<dbReference type="PANTHER" id="PTHR43968">
    <property type="match status" value="1"/>
</dbReference>
<dbReference type="PANTHER" id="PTHR43968:SF6">
    <property type="entry name" value="GLUTATHIONE S-TRANSFERASE OMEGA"/>
    <property type="match status" value="1"/>
</dbReference>
<dbReference type="GO" id="GO:0004364">
    <property type="term" value="F:glutathione transferase activity"/>
    <property type="evidence" value="ECO:0007669"/>
    <property type="project" value="InterPro"/>
</dbReference>
<dbReference type="InterPro" id="IPR034341">
    <property type="entry name" value="SspA_N"/>
</dbReference>
<accession>A0A809QYC4</accession>